<feature type="domain" description="ABC-2 type transporter transmembrane" evidence="7">
    <location>
        <begin position="24"/>
        <end position="150"/>
    </location>
</feature>
<evidence type="ECO:0000256" key="5">
    <source>
        <dbReference type="SAM" id="MobiDB-lite"/>
    </source>
</evidence>
<gene>
    <name evidence="8" type="ORF">DFR59_105181</name>
</gene>
<sequence length="670" mass="71781">MKGFKLFLQDWKHIFKNKKSLIGISILLCMPLLYAGMFLAGYWNPYGRLDRLPVAVVNMDQGAVLDGEELHAGKDLTDELKKDHSLDFRFVSDQKGEKGLKDGDYYMKVVIPKDFSKKVTTLLEKNPEPAHLIYKTNQGNNFIAGQIGSTAVSKLRDSVGDEITKSYTKSVFSSLEELSQGFAKASDGAKKLEDGAGMLNSGFGTYTDGVHSLADGTSKLAAGLNPLESGSRELVQNMQKLNGGAASLTSGLGQLKDGSSQLAAGASSVQSGLDQVSSLAKASSQDVSQSADDSKSLTEQMQQFAKDHPELADDPKMKEMLNASQSISQNLAKANAEQAAQANGIEKLKAGQQEVAGGAKTISEKLAEASAGASKISDGAGQLNAGMEKWSGGFSAFADGVQKADNGAHQLDQSSGKLADGVNKLKDGSGELAVKLTEAADKSSDIKSNDAMVNMFSRPVQLVESQMNKVPNYGTAMVPYFLTLGLFVGGLLAANVIPFDRRSKFGHSGWTHFVNKVSLYLSISILQTIIVDAVILYGFDIHVLDLPRFILLSLLTSFIFATLILMFVSLIGPLGKFAAITLLVTQLASSGGTFPIQLAPDAIREMGKFLPMTYAVQAFRSVISTGDWTRYWNDIGILVLYIASFLVIALVMILIANKKKKSSSAEQLTA</sequence>
<evidence type="ECO:0000259" key="7">
    <source>
        <dbReference type="Pfam" id="PF12698"/>
    </source>
</evidence>
<dbReference type="GO" id="GO:0140359">
    <property type="term" value="F:ABC-type transporter activity"/>
    <property type="evidence" value="ECO:0007669"/>
    <property type="project" value="InterPro"/>
</dbReference>
<dbReference type="EMBL" id="QQAY01000005">
    <property type="protein sequence ID" value="RDI42340.1"/>
    <property type="molecule type" value="Genomic_DNA"/>
</dbReference>
<feature type="transmembrane region" description="Helical" evidence="6">
    <location>
        <begin position="549"/>
        <end position="570"/>
    </location>
</feature>
<accession>A0A370GG97</accession>
<feature type="domain" description="ABC-2 type transporter transmembrane" evidence="7">
    <location>
        <begin position="402"/>
        <end position="650"/>
    </location>
</feature>
<dbReference type="NCBIfam" id="TIGR03061">
    <property type="entry name" value="pip_yhgE_Nterm"/>
    <property type="match status" value="1"/>
</dbReference>
<evidence type="ECO:0000256" key="2">
    <source>
        <dbReference type="ARBA" id="ARBA00022692"/>
    </source>
</evidence>
<proteinExistence type="predicted"/>
<dbReference type="Gene3D" id="3.40.1710.10">
    <property type="entry name" value="abc type-2 transporter like domain"/>
    <property type="match status" value="1"/>
</dbReference>
<dbReference type="PANTHER" id="PTHR43077">
    <property type="entry name" value="TRANSPORT PERMEASE YVFS-RELATED"/>
    <property type="match status" value="1"/>
</dbReference>
<dbReference type="GO" id="GO:0016020">
    <property type="term" value="C:membrane"/>
    <property type="evidence" value="ECO:0007669"/>
    <property type="project" value="UniProtKB-SubCell"/>
</dbReference>
<dbReference type="Gene3D" id="1.10.287.950">
    <property type="entry name" value="Methyl-accepting chemotaxis protein"/>
    <property type="match status" value="1"/>
</dbReference>
<keyword evidence="4 6" id="KW-0472">Membrane</keyword>
<dbReference type="Proteomes" id="UP000255326">
    <property type="component" value="Unassembled WGS sequence"/>
</dbReference>
<dbReference type="AlphaFoldDB" id="A0A370GG97"/>
<dbReference type="Pfam" id="PF12698">
    <property type="entry name" value="ABC2_membrane_3"/>
    <property type="match status" value="2"/>
</dbReference>
<dbReference type="NCBIfam" id="TIGR03057">
    <property type="entry name" value="xxxLxxG_by_4"/>
    <property type="match status" value="4"/>
</dbReference>
<keyword evidence="9" id="KW-1185">Reference proteome</keyword>
<dbReference type="InterPro" id="IPR023908">
    <property type="entry name" value="xxxLxxG_rpt"/>
</dbReference>
<organism evidence="8 9">
    <name type="scientific">Falsibacillus pallidus</name>
    <dbReference type="NCBI Taxonomy" id="493781"/>
    <lineage>
        <taxon>Bacteria</taxon>
        <taxon>Bacillati</taxon>
        <taxon>Bacillota</taxon>
        <taxon>Bacilli</taxon>
        <taxon>Bacillales</taxon>
        <taxon>Bacillaceae</taxon>
        <taxon>Falsibacillus</taxon>
    </lineage>
</organism>
<dbReference type="OrthoDB" id="9811483at2"/>
<feature type="transmembrane region" description="Helical" evidence="6">
    <location>
        <begin position="577"/>
        <end position="598"/>
    </location>
</feature>
<evidence type="ECO:0000256" key="1">
    <source>
        <dbReference type="ARBA" id="ARBA00004141"/>
    </source>
</evidence>
<evidence type="ECO:0000256" key="3">
    <source>
        <dbReference type="ARBA" id="ARBA00022989"/>
    </source>
</evidence>
<comment type="subcellular location">
    <subcellularLocation>
        <location evidence="1">Membrane</location>
        <topology evidence="1">Multi-pass membrane protein</topology>
    </subcellularLocation>
</comment>
<evidence type="ECO:0000313" key="8">
    <source>
        <dbReference type="EMBL" id="RDI42340.1"/>
    </source>
</evidence>
<keyword evidence="2 6" id="KW-0812">Transmembrane</keyword>
<feature type="region of interest" description="Disordered" evidence="5">
    <location>
        <begin position="283"/>
        <end position="303"/>
    </location>
</feature>
<keyword evidence="3 6" id="KW-1133">Transmembrane helix</keyword>
<name>A0A370GG97_9BACI</name>
<dbReference type="InterPro" id="IPR013525">
    <property type="entry name" value="ABC2_TM"/>
</dbReference>
<dbReference type="RefSeq" id="WP_114745719.1">
    <property type="nucleotide sequence ID" value="NZ_QQAY01000005.1"/>
</dbReference>
<evidence type="ECO:0000313" key="9">
    <source>
        <dbReference type="Proteomes" id="UP000255326"/>
    </source>
</evidence>
<dbReference type="InterPro" id="IPR017500">
    <property type="entry name" value="Phage_infect_YhgE_N"/>
</dbReference>
<feature type="transmembrane region" description="Helical" evidence="6">
    <location>
        <begin position="21"/>
        <end position="43"/>
    </location>
</feature>
<protein>
    <submittedName>
        <fullName evidence="8">Putative membrane protein</fullName>
    </submittedName>
</protein>
<dbReference type="InterPro" id="IPR051328">
    <property type="entry name" value="T7SS_ABC-Transporter"/>
</dbReference>
<evidence type="ECO:0000256" key="6">
    <source>
        <dbReference type="SAM" id="Phobius"/>
    </source>
</evidence>
<evidence type="ECO:0000256" key="4">
    <source>
        <dbReference type="ARBA" id="ARBA00023136"/>
    </source>
</evidence>
<feature type="transmembrane region" description="Helical" evidence="6">
    <location>
        <begin position="517"/>
        <end position="537"/>
    </location>
</feature>
<dbReference type="SUPFAM" id="SSF58104">
    <property type="entry name" value="Methyl-accepting chemotaxis protein (MCP) signaling domain"/>
    <property type="match status" value="1"/>
</dbReference>
<comment type="caution">
    <text evidence="8">The sequence shown here is derived from an EMBL/GenBank/DDBJ whole genome shotgun (WGS) entry which is preliminary data.</text>
</comment>
<reference evidence="8 9" key="1">
    <citation type="submission" date="2018-07" db="EMBL/GenBank/DDBJ databases">
        <title>Genomic Encyclopedia of Type Strains, Phase IV (KMG-IV): sequencing the most valuable type-strain genomes for metagenomic binning, comparative biology and taxonomic classification.</title>
        <authorList>
            <person name="Goeker M."/>
        </authorList>
    </citation>
    <scope>NUCLEOTIDE SEQUENCE [LARGE SCALE GENOMIC DNA]</scope>
    <source>
        <strain evidence="8 9">DSM 25281</strain>
    </source>
</reference>
<feature type="transmembrane region" description="Helical" evidence="6">
    <location>
        <begin position="635"/>
        <end position="656"/>
    </location>
</feature>
<dbReference type="InterPro" id="IPR017501">
    <property type="entry name" value="Phage_infect_YhgE_C"/>
</dbReference>
<dbReference type="PANTHER" id="PTHR43077:SF5">
    <property type="entry name" value="PHAGE INFECTION PROTEIN"/>
    <property type="match status" value="1"/>
</dbReference>
<dbReference type="NCBIfam" id="TIGR03062">
    <property type="entry name" value="pip_yhgE_Cterm"/>
    <property type="match status" value="1"/>
</dbReference>
<feature type="transmembrane region" description="Helical" evidence="6">
    <location>
        <begin position="477"/>
        <end position="497"/>
    </location>
</feature>